<feature type="domain" description="ABC transporter" evidence="10">
    <location>
        <begin position="5"/>
        <end position="247"/>
    </location>
</feature>
<dbReference type="Proteomes" id="UP000095023">
    <property type="component" value="Unassembled WGS sequence"/>
</dbReference>
<evidence type="ECO:0000256" key="4">
    <source>
        <dbReference type="ARBA" id="ARBA00022692"/>
    </source>
</evidence>
<feature type="transmembrane region" description="Helical" evidence="9">
    <location>
        <begin position="449"/>
        <end position="467"/>
    </location>
</feature>
<keyword evidence="5" id="KW-0547">Nucleotide-binding</keyword>
<comment type="similarity">
    <text evidence="2">Belongs to the ABC transporter superfamily. ABCG family. Eye pigment precursor importer (TC 3.A.1.204) subfamily.</text>
</comment>
<dbReference type="Gene3D" id="3.40.50.300">
    <property type="entry name" value="P-loop containing nucleotide triphosphate hydrolases"/>
    <property type="match status" value="1"/>
</dbReference>
<dbReference type="InterPro" id="IPR003439">
    <property type="entry name" value="ABC_transporter-like_ATP-bd"/>
</dbReference>
<reference evidence="12" key="1">
    <citation type="submission" date="2016-02" db="EMBL/GenBank/DDBJ databases">
        <title>Comparative genomics of biotechnologically important yeasts.</title>
        <authorList>
            <consortium name="DOE Joint Genome Institute"/>
            <person name="Riley R."/>
            <person name="Haridas S."/>
            <person name="Wolfe K.H."/>
            <person name="Lopes M.R."/>
            <person name="Hittinger C.T."/>
            <person name="Goker M."/>
            <person name="Salamov A."/>
            <person name="Wisecaver J."/>
            <person name="Long T.M."/>
            <person name="Aerts A.L."/>
            <person name="Barry K."/>
            <person name="Choi C."/>
            <person name="Clum A."/>
            <person name="Coughlan A.Y."/>
            <person name="Deshpande S."/>
            <person name="Douglass A.P."/>
            <person name="Hanson S.J."/>
            <person name="Klenk H.-P."/>
            <person name="Labutti K."/>
            <person name="Lapidus A."/>
            <person name="Lindquist E."/>
            <person name="Lipzen A."/>
            <person name="Meier-Kolthoff J.P."/>
            <person name="Ohm R.A."/>
            <person name="Otillar R.P."/>
            <person name="Pangilinan J."/>
            <person name="Peng Y."/>
            <person name="Rokas A."/>
            <person name="Rosa C.A."/>
            <person name="Scheuner C."/>
            <person name="Sibirny A.A."/>
            <person name="Slot J.C."/>
            <person name="Stielow J.B."/>
            <person name="Sun H."/>
            <person name="Kurtzman C.P."/>
            <person name="Blackwell M."/>
            <person name="Jeffries T.W."/>
            <person name="Grigoriev I.V."/>
        </authorList>
    </citation>
    <scope>NUCLEOTIDE SEQUENCE [LARGE SCALE GENOMIC DNA]</scope>
    <source>
        <strain evidence="12">NRRL Y-17796</strain>
    </source>
</reference>
<comment type="subcellular location">
    <subcellularLocation>
        <location evidence="1">Membrane</location>
        <topology evidence="1">Multi-pass membrane protein</topology>
    </subcellularLocation>
</comment>
<evidence type="ECO:0000256" key="6">
    <source>
        <dbReference type="ARBA" id="ARBA00022840"/>
    </source>
</evidence>
<gene>
    <name evidence="11" type="ORF">CANCADRAFT_30747</name>
</gene>
<dbReference type="GO" id="GO:0016020">
    <property type="term" value="C:membrane"/>
    <property type="evidence" value="ECO:0007669"/>
    <property type="project" value="UniProtKB-SubCell"/>
</dbReference>
<evidence type="ECO:0000313" key="11">
    <source>
        <dbReference type="EMBL" id="ODV92652.1"/>
    </source>
</evidence>
<keyword evidence="8 9" id="KW-0472">Membrane</keyword>
<dbReference type="Pfam" id="PF19055">
    <property type="entry name" value="ABC2_membrane_7"/>
    <property type="match status" value="1"/>
</dbReference>
<dbReference type="PANTHER" id="PTHR48042">
    <property type="entry name" value="ABC TRANSPORTER G FAMILY MEMBER 11"/>
    <property type="match status" value="1"/>
</dbReference>
<organism evidence="11 12">
    <name type="scientific">Tortispora caseinolytica NRRL Y-17796</name>
    <dbReference type="NCBI Taxonomy" id="767744"/>
    <lineage>
        <taxon>Eukaryota</taxon>
        <taxon>Fungi</taxon>
        <taxon>Dikarya</taxon>
        <taxon>Ascomycota</taxon>
        <taxon>Saccharomycotina</taxon>
        <taxon>Trigonopsidomycetes</taxon>
        <taxon>Trigonopsidales</taxon>
        <taxon>Trigonopsidaceae</taxon>
        <taxon>Tortispora</taxon>
    </lineage>
</organism>
<keyword evidence="4 9" id="KW-0812">Transmembrane</keyword>
<feature type="transmembrane region" description="Helical" evidence="9">
    <location>
        <begin position="333"/>
        <end position="355"/>
    </location>
</feature>
<dbReference type="GO" id="GO:0005524">
    <property type="term" value="F:ATP binding"/>
    <property type="evidence" value="ECO:0007669"/>
    <property type="project" value="UniProtKB-KW"/>
</dbReference>
<keyword evidence="3" id="KW-0813">Transport</keyword>
<feature type="transmembrane region" description="Helical" evidence="9">
    <location>
        <begin position="571"/>
        <end position="590"/>
    </location>
</feature>
<name>A0A1E4TLM2_9ASCO</name>
<feature type="transmembrane region" description="Helical" evidence="9">
    <location>
        <begin position="408"/>
        <end position="437"/>
    </location>
</feature>
<dbReference type="SMART" id="SM00382">
    <property type="entry name" value="AAA"/>
    <property type="match status" value="1"/>
</dbReference>
<dbReference type="GO" id="GO:0140359">
    <property type="term" value="F:ABC-type transporter activity"/>
    <property type="evidence" value="ECO:0007669"/>
    <property type="project" value="InterPro"/>
</dbReference>
<proteinExistence type="inferred from homology"/>
<dbReference type="InterPro" id="IPR027417">
    <property type="entry name" value="P-loop_NTPase"/>
</dbReference>
<keyword evidence="12" id="KW-1185">Reference proteome</keyword>
<dbReference type="EMBL" id="KV453841">
    <property type="protein sequence ID" value="ODV92652.1"/>
    <property type="molecule type" value="Genomic_DNA"/>
</dbReference>
<dbReference type="SUPFAM" id="SSF52540">
    <property type="entry name" value="P-loop containing nucleoside triphosphate hydrolases"/>
    <property type="match status" value="1"/>
</dbReference>
<dbReference type="GO" id="GO:0016887">
    <property type="term" value="F:ATP hydrolysis activity"/>
    <property type="evidence" value="ECO:0007669"/>
    <property type="project" value="InterPro"/>
</dbReference>
<dbReference type="PROSITE" id="PS50893">
    <property type="entry name" value="ABC_TRANSPORTER_2"/>
    <property type="match status" value="1"/>
</dbReference>
<feature type="transmembrane region" description="Helical" evidence="9">
    <location>
        <begin position="367"/>
        <end position="387"/>
    </location>
</feature>
<evidence type="ECO:0000256" key="2">
    <source>
        <dbReference type="ARBA" id="ARBA00005814"/>
    </source>
</evidence>
<dbReference type="AlphaFoldDB" id="A0A1E4TLM2"/>
<evidence type="ECO:0000313" key="12">
    <source>
        <dbReference type="Proteomes" id="UP000095023"/>
    </source>
</evidence>
<keyword evidence="7 9" id="KW-1133">Transmembrane helix</keyword>
<evidence type="ECO:0000256" key="9">
    <source>
        <dbReference type="SAM" id="Phobius"/>
    </source>
</evidence>
<evidence type="ECO:0000259" key="10">
    <source>
        <dbReference type="PROSITE" id="PS50893"/>
    </source>
</evidence>
<evidence type="ECO:0000256" key="1">
    <source>
        <dbReference type="ARBA" id="ARBA00004141"/>
    </source>
</evidence>
<evidence type="ECO:0000256" key="5">
    <source>
        <dbReference type="ARBA" id="ARBA00022741"/>
    </source>
</evidence>
<dbReference type="InterPro" id="IPR013525">
    <property type="entry name" value="ABC2_TM"/>
</dbReference>
<dbReference type="InterPro" id="IPR052215">
    <property type="entry name" value="Plant_ABCG"/>
</dbReference>
<keyword evidence="6" id="KW-0067">ATP-binding</keyword>
<dbReference type="InterPro" id="IPR003593">
    <property type="entry name" value="AAA+_ATPase"/>
</dbReference>
<evidence type="ECO:0000256" key="3">
    <source>
        <dbReference type="ARBA" id="ARBA00022448"/>
    </source>
</evidence>
<dbReference type="Pfam" id="PF00005">
    <property type="entry name" value="ABC_tran"/>
    <property type="match status" value="1"/>
</dbReference>
<feature type="transmembrane region" description="Helical" evidence="9">
    <location>
        <begin position="474"/>
        <end position="496"/>
    </location>
</feature>
<dbReference type="PANTHER" id="PTHR48042:SF11">
    <property type="entry name" value="ABC TRANSPORTER G FAMILY MEMBER 11"/>
    <property type="match status" value="1"/>
</dbReference>
<dbReference type="OrthoDB" id="66620at2759"/>
<dbReference type="Pfam" id="PF01061">
    <property type="entry name" value="ABC2_membrane"/>
    <property type="match status" value="1"/>
</dbReference>
<sequence length="593" mass="66070">MVNCFSWKDITATVPGSPPKTILDSASGVLKGGQMLALMGPSGSGKTTLLNILAGRSAGSKIVHEGTILVDGFHCSPADFRNVSSYVEQEDTLIGSLTVQETLDYTAQLAGIETTARKEIVPELMAAFGLRDQANVLVGTPFSKSLSGGQKRRLSTASQIITSPHILFMDEPTSGLDSKASYEVISHVKSIAIKRNMIVITSLHQPSTSTFDLFDYVTFMSGGQTVFFGPTTEIDSYLSRAGYPIPHGFSSSEYTLELINKDFADSGTAVDDLTALWRQKKIQFDQALGDPPSTCKELDVGASSFEPVSKVLSPIRHSFILMRRLMKKSTRDLLAYHVRLAMYLGLAILMGTVWLRLGYDQNSIQPFTNAIFFSGAFMSFMAVAYIPSFIEDLRTFKRERANGLYGPFAFLISNFIIAVPFLFFITLIFSIVTYFMVNFRLSGSGFFTYVLWLFIDLLAAESLVVLITSLVQNFVLALALTAFANGMWMSVGGFLVPADILNVFWYYTFYWIDYQRYVFQGMMFNQFENSTYNCDSQCHCMYTSELQGQCKIAGKAVLENVGFGNRHVQQWIGILFAIIIAYRLGTYIWLRYH</sequence>
<evidence type="ECO:0000256" key="7">
    <source>
        <dbReference type="ARBA" id="ARBA00022989"/>
    </source>
</evidence>
<protein>
    <recommendedName>
        <fullName evidence="10">ABC transporter domain-containing protein</fullName>
    </recommendedName>
</protein>
<accession>A0A1E4TLM2</accession>
<evidence type="ECO:0000256" key="8">
    <source>
        <dbReference type="ARBA" id="ARBA00023136"/>
    </source>
</evidence>
<dbReference type="InterPro" id="IPR043926">
    <property type="entry name" value="ABCG_dom"/>
</dbReference>